<dbReference type="Proteomes" id="UP001154282">
    <property type="component" value="Unassembled WGS sequence"/>
</dbReference>
<evidence type="ECO:0000313" key="1">
    <source>
        <dbReference type="EMBL" id="CAI0392472.1"/>
    </source>
</evidence>
<evidence type="ECO:0000313" key="3">
    <source>
        <dbReference type="Proteomes" id="UP001154282"/>
    </source>
</evidence>
<name>A0AAV0I4L8_9ROSI</name>
<dbReference type="EMBL" id="CAMGYJ010000003">
    <property type="protein sequence ID" value="CAI0392472.1"/>
    <property type="molecule type" value="Genomic_DNA"/>
</dbReference>
<organism evidence="1 3">
    <name type="scientific">Linum tenue</name>
    <dbReference type="NCBI Taxonomy" id="586396"/>
    <lineage>
        <taxon>Eukaryota</taxon>
        <taxon>Viridiplantae</taxon>
        <taxon>Streptophyta</taxon>
        <taxon>Embryophyta</taxon>
        <taxon>Tracheophyta</taxon>
        <taxon>Spermatophyta</taxon>
        <taxon>Magnoliopsida</taxon>
        <taxon>eudicotyledons</taxon>
        <taxon>Gunneridae</taxon>
        <taxon>Pentapetalae</taxon>
        <taxon>rosids</taxon>
        <taxon>fabids</taxon>
        <taxon>Malpighiales</taxon>
        <taxon>Linaceae</taxon>
        <taxon>Linum</taxon>
    </lineage>
</organism>
<comment type="caution">
    <text evidence="1">The sequence shown here is derived from an EMBL/GenBank/DDBJ whole genome shotgun (WGS) entry which is preliminary data.</text>
</comment>
<sequence length="43" mass="5043">MSHDEIDRGKERNNEIWATFMFRQFWVLHPSPGPFTNSCSDSA</sequence>
<dbReference type="AlphaFoldDB" id="A0AAV0I4L8"/>
<evidence type="ECO:0008006" key="4">
    <source>
        <dbReference type="Google" id="ProtNLM"/>
    </source>
</evidence>
<protein>
    <recommendedName>
        <fullName evidence="4">Ycf15</fullName>
    </recommendedName>
</protein>
<evidence type="ECO:0000313" key="2">
    <source>
        <dbReference type="EMBL" id="CAI0461490.1"/>
    </source>
</evidence>
<reference evidence="1" key="1">
    <citation type="submission" date="2022-08" db="EMBL/GenBank/DDBJ databases">
        <authorList>
            <person name="Gutierrez-Valencia J."/>
        </authorList>
    </citation>
    <scope>NUCLEOTIDE SEQUENCE</scope>
</reference>
<accession>A0AAV0I4L8</accession>
<dbReference type="EMBL" id="CAMGYJ010000008">
    <property type="protein sequence ID" value="CAI0461490.1"/>
    <property type="molecule type" value="Genomic_DNA"/>
</dbReference>
<keyword evidence="3" id="KW-1185">Reference proteome</keyword>
<feature type="non-terminal residue" evidence="1">
    <location>
        <position position="43"/>
    </location>
</feature>
<gene>
    <name evidence="2" type="ORF">LITE_LOCUS34946</name>
    <name evidence="1" type="ORF">LITE_LOCUS7558</name>
</gene>
<proteinExistence type="predicted"/>